<evidence type="ECO:0000256" key="9">
    <source>
        <dbReference type="SAM" id="SignalP"/>
    </source>
</evidence>
<sequence>MDLRLSVRTKRIALLLTGLVASTSLLSAQEKLTLDECREMAKTHSRLLQQKDAEREAAHARKQEVFTKFFPQVTARGAYLHMQKEFHLIDWDKPLGSFNFLIPDRLRHLGTVDLRNVWVANVTAIQPIYLGGKITTGYQMASLAEQLQDNLRETAATEIETKVDETYWQIISLDSKSRLLDQLVTLLTQTVRDVDASIAAGVATKADGLSVRTKLSEAEVKRSQVQNGLELSKMLLADLCGLESSADIHLADEGQIELALPAPTERLQAEDLPAAVERRSEVRSLRMVDTIYSKRVRMETAELLPKVYGFASYSATNPNSFNGSKKEFGGQYYLGAMLQVPISDLFSGSFRRRQAKAEHRVKQLELAEARSKITLQMKQALRTADDARRAYKTALKAVEMARENMRYAEVGYKEGVIPLLNYTMAQTAWMSAQDSLIDAQIRVLLSESKLKNILAL</sequence>
<evidence type="ECO:0000256" key="8">
    <source>
        <dbReference type="SAM" id="Coils"/>
    </source>
</evidence>
<dbReference type="STRING" id="322095.HMPREF3185_00805"/>
<dbReference type="GO" id="GO:0015562">
    <property type="term" value="F:efflux transmembrane transporter activity"/>
    <property type="evidence" value="ECO:0007669"/>
    <property type="project" value="InterPro"/>
</dbReference>
<dbReference type="SUPFAM" id="SSF56954">
    <property type="entry name" value="Outer membrane efflux proteins (OEP)"/>
    <property type="match status" value="1"/>
</dbReference>
<dbReference type="RefSeq" id="WP_060935214.1">
    <property type="nucleotide sequence ID" value="NZ_KQ960437.1"/>
</dbReference>
<dbReference type="PANTHER" id="PTHR30026:SF20">
    <property type="entry name" value="OUTER MEMBRANE PROTEIN TOLC"/>
    <property type="match status" value="1"/>
</dbReference>
<keyword evidence="6" id="KW-0472">Membrane</keyword>
<dbReference type="EMBL" id="LSDK01000057">
    <property type="protein sequence ID" value="KXB76694.1"/>
    <property type="molecule type" value="Genomic_DNA"/>
</dbReference>
<evidence type="ECO:0000256" key="6">
    <source>
        <dbReference type="ARBA" id="ARBA00023136"/>
    </source>
</evidence>
<evidence type="ECO:0000256" key="4">
    <source>
        <dbReference type="ARBA" id="ARBA00022452"/>
    </source>
</evidence>
<keyword evidence="9" id="KW-0732">Signal</keyword>
<keyword evidence="8" id="KW-0175">Coiled coil</keyword>
<gene>
    <name evidence="10" type="ORF">HMPREF3185_00805</name>
</gene>
<dbReference type="Gene3D" id="1.20.1600.10">
    <property type="entry name" value="Outer membrane efflux proteins (OEP)"/>
    <property type="match status" value="1"/>
</dbReference>
<dbReference type="Proteomes" id="UP000070224">
    <property type="component" value="Unassembled WGS sequence"/>
</dbReference>
<dbReference type="GO" id="GO:1990281">
    <property type="term" value="C:efflux pump complex"/>
    <property type="evidence" value="ECO:0007669"/>
    <property type="project" value="TreeGrafter"/>
</dbReference>
<dbReference type="OrthoDB" id="9807719at2"/>
<comment type="caution">
    <text evidence="10">The sequence shown here is derived from an EMBL/GenBank/DDBJ whole genome shotgun (WGS) entry which is preliminary data.</text>
</comment>
<evidence type="ECO:0000256" key="3">
    <source>
        <dbReference type="ARBA" id="ARBA00022448"/>
    </source>
</evidence>
<proteinExistence type="inferred from homology"/>
<dbReference type="PANTHER" id="PTHR30026">
    <property type="entry name" value="OUTER MEMBRANE PROTEIN TOLC"/>
    <property type="match status" value="1"/>
</dbReference>
<comment type="similarity">
    <text evidence="2">Belongs to the outer membrane factor (OMF) (TC 1.B.17) family.</text>
</comment>
<dbReference type="Pfam" id="PF02321">
    <property type="entry name" value="OEP"/>
    <property type="match status" value="2"/>
</dbReference>
<organism evidence="10 11">
    <name type="scientific">Porphyromonas somerae</name>
    <dbReference type="NCBI Taxonomy" id="322095"/>
    <lineage>
        <taxon>Bacteria</taxon>
        <taxon>Pseudomonadati</taxon>
        <taxon>Bacteroidota</taxon>
        <taxon>Bacteroidia</taxon>
        <taxon>Bacteroidales</taxon>
        <taxon>Porphyromonadaceae</taxon>
        <taxon>Porphyromonas</taxon>
    </lineage>
</organism>
<feature type="signal peptide" evidence="9">
    <location>
        <begin position="1"/>
        <end position="28"/>
    </location>
</feature>
<keyword evidence="7" id="KW-0998">Cell outer membrane</keyword>
<evidence type="ECO:0000256" key="5">
    <source>
        <dbReference type="ARBA" id="ARBA00022692"/>
    </source>
</evidence>
<evidence type="ECO:0000256" key="2">
    <source>
        <dbReference type="ARBA" id="ARBA00007613"/>
    </source>
</evidence>
<dbReference type="GO" id="GO:0009279">
    <property type="term" value="C:cell outer membrane"/>
    <property type="evidence" value="ECO:0007669"/>
    <property type="project" value="UniProtKB-SubCell"/>
</dbReference>
<dbReference type="InterPro" id="IPR003423">
    <property type="entry name" value="OMP_efflux"/>
</dbReference>
<accession>A0A134B9U0</accession>
<dbReference type="GO" id="GO:0015288">
    <property type="term" value="F:porin activity"/>
    <property type="evidence" value="ECO:0007669"/>
    <property type="project" value="TreeGrafter"/>
</dbReference>
<protein>
    <submittedName>
        <fullName evidence="10">Outer membrane efflux protein</fullName>
    </submittedName>
</protein>
<feature type="chain" id="PRO_5007462475" evidence="9">
    <location>
        <begin position="29"/>
        <end position="456"/>
    </location>
</feature>
<evidence type="ECO:0000256" key="1">
    <source>
        <dbReference type="ARBA" id="ARBA00004442"/>
    </source>
</evidence>
<keyword evidence="4" id="KW-1134">Transmembrane beta strand</keyword>
<evidence type="ECO:0000313" key="11">
    <source>
        <dbReference type="Proteomes" id="UP000070224"/>
    </source>
</evidence>
<dbReference type="AlphaFoldDB" id="A0A134B9U0"/>
<name>A0A134B9U0_9PORP</name>
<dbReference type="PATRIC" id="fig|322095.3.peg.794"/>
<keyword evidence="5" id="KW-0812">Transmembrane</keyword>
<evidence type="ECO:0000313" key="10">
    <source>
        <dbReference type="EMBL" id="KXB76694.1"/>
    </source>
</evidence>
<evidence type="ECO:0000256" key="7">
    <source>
        <dbReference type="ARBA" id="ARBA00023237"/>
    </source>
</evidence>
<feature type="coiled-coil region" evidence="8">
    <location>
        <begin position="352"/>
        <end position="404"/>
    </location>
</feature>
<dbReference type="InterPro" id="IPR051906">
    <property type="entry name" value="TolC-like"/>
</dbReference>
<comment type="subcellular location">
    <subcellularLocation>
        <location evidence="1">Cell outer membrane</location>
    </subcellularLocation>
</comment>
<keyword evidence="3" id="KW-0813">Transport</keyword>
<keyword evidence="11" id="KW-1185">Reference proteome</keyword>
<reference evidence="11" key="1">
    <citation type="submission" date="2016-01" db="EMBL/GenBank/DDBJ databases">
        <authorList>
            <person name="Mitreva M."/>
            <person name="Pepin K.H."/>
            <person name="Mihindukulasuriya K.A."/>
            <person name="Fulton R."/>
            <person name="Fronick C."/>
            <person name="O'Laughlin M."/>
            <person name="Miner T."/>
            <person name="Herter B."/>
            <person name="Rosa B.A."/>
            <person name="Cordes M."/>
            <person name="Tomlinson C."/>
            <person name="Wollam A."/>
            <person name="Palsikar V.B."/>
            <person name="Mardis E.R."/>
            <person name="Wilson R.K."/>
        </authorList>
    </citation>
    <scope>NUCLEOTIDE SEQUENCE [LARGE SCALE GENOMIC DNA]</scope>
    <source>
        <strain evidence="11">KA00683</strain>
    </source>
</reference>